<name>A0A0J6HG24_9PSED</name>
<reference evidence="2" key="1">
    <citation type="submission" date="2016-10" db="EMBL/GenBank/DDBJ databases">
        <authorList>
            <person name="de Groot N.N."/>
        </authorList>
    </citation>
    <scope>NUCLEOTIDE SEQUENCE [LARGE SCALE GENOMIC DNA]</scope>
    <source>
        <strain evidence="2">BS3782</strain>
    </source>
</reference>
<dbReference type="EMBL" id="VZPO01000013">
    <property type="protein sequence ID" value="KAB0498263.1"/>
    <property type="molecule type" value="Genomic_DNA"/>
</dbReference>
<protein>
    <submittedName>
        <fullName evidence="2">Uncharacterized protein</fullName>
    </submittedName>
</protein>
<evidence type="ECO:0000313" key="1">
    <source>
        <dbReference type="EMBL" id="KAB0498263.1"/>
    </source>
</evidence>
<dbReference type="AlphaFoldDB" id="A0A0J6HG24"/>
<evidence type="ECO:0000313" key="3">
    <source>
        <dbReference type="Proteomes" id="UP000182814"/>
    </source>
</evidence>
<organism evidence="2 3">
    <name type="scientific">Pseudomonas lini</name>
    <dbReference type="NCBI Taxonomy" id="163011"/>
    <lineage>
        <taxon>Bacteria</taxon>
        <taxon>Pseudomonadati</taxon>
        <taxon>Pseudomonadota</taxon>
        <taxon>Gammaproteobacteria</taxon>
        <taxon>Pseudomonadales</taxon>
        <taxon>Pseudomonadaceae</taxon>
        <taxon>Pseudomonas</taxon>
    </lineage>
</organism>
<reference evidence="1 4" key="3">
    <citation type="submission" date="2019-09" db="EMBL/GenBank/DDBJ databases">
        <title>Draft genome sequences of 48 bacterial type strains from the CCUG.</title>
        <authorList>
            <person name="Tunovic T."/>
            <person name="Pineiro-Iglesias B."/>
            <person name="Unosson C."/>
            <person name="Inganas E."/>
            <person name="Ohlen M."/>
            <person name="Cardew S."/>
            <person name="Jensie-Markopoulos S."/>
            <person name="Salva-Serra F."/>
            <person name="Jaen-Luchoro D."/>
            <person name="Karlsson R."/>
            <person name="Svensson-Stadler L."/>
            <person name="Chun J."/>
            <person name="Moore E."/>
        </authorList>
    </citation>
    <scope>NUCLEOTIDE SEQUENCE [LARGE SCALE GENOMIC DNA]</scope>
    <source>
        <strain evidence="1 4">CCUG 51522</strain>
    </source>
</reference>
<dbReference type="PATRIC" id="fig|163011.3.peg.3418"/>
<keyword evidence="3" id="KW-1185">Reference proteome</keyword>
<accession>A0A0J6HG24</accession>
<proteinExistence type="predicted"/>
<evidence type="ECO:0000313" key="2">
    <source>
        <dbReference type="EMBL" id="SDT55079.1"/>
    </source>
</evidence>
<dbReference type="EMBL" id="LT629746">
    <property type="protein sequence ID" value="SDT55079.1"/>
    <property type="molecule type" value="Genomic_DNA"/>
</dbReference>
<dbReference type="Proteomes" id="UP000434925">
    <property type="component" value="Unassembled WGS sequence"/>
</dbReference>
<evidence type="ECO:0000313" key="4">
    <source>
        <dbReference type="Proteomes" id="UP000434925"/>
    </source>
</evidence>
<gene>
    <name evidence="1" type="ORF">F7R14_27375</name>
    <name evidence="2" type="ORF">SAMN04490191_5124</name>
</gene>
<reference evidence="3" key="2">
    <citation type="submission" date="2016-10" db="EMBL/GenBank/DDBJ databases">
        <authorList>
            <person name="Varghese N."/>
            <person name="Submissions S."/>
        </authorList>
    </citation>
    <scope>NUCLEOTIDE SEQUENCE [LARGE SCALE GENOMIC DNA]</scope>
    <source>
        <strain evidence="3">BS3782</strain>
    </source>
</reference>
<sequence>MTQYSYINLIKREAKAYGKSMGAPLAMAQEHVARDAGFAHYHEMVAVSKANPSDPRLMRRAVGVSNLEDVLYRDSIWAALGSLVEDAFSGAIADTNATGFTIENLEISSADYDETNGMLTLEVYFEYQGEQDLDRVWHGSEFYVDAQIQLIFRDGWDFVEEDPLAVTGCKTDQDLDHEAEQAYEYEQYQKSQRKRNESHEDPFEF</sequence>
<dbReference type="Proteomes" id="UP000182814">
    <property type="component" value="Chromosome I"/>
</dbReference>
<dbReference type="RefSeq" id="WP_048395206.1">
    <property type="nucleotide sequence ID" value="NZ_JYLB01000003.1"/>
</dbReference>